<evidence type="ECO:0008006" key="4">
    <source>
        <dbReference type="Google" id="ProtNLM"/>
    </source>
</evidence>
<evidence type="ECO:0000313" key="3">
    <source>
        <dbReference type="Proteomes" id="UP001328733"/>
    </source>
</evidence>
<keyword evidence="1" id="KW-0732">Signal</keyword>
<proteinExistence type="predicted"/>
<comment type="caution">
    <text evidence="2">The sequence shown here is derived from an EMBL/GenBank/DDBJ whole genome shotgun (WGS) entry which is preliminary data.</text>
</comment>
<keyword evidence="3" id="KW-1185">Reference proteome</keyword>
<feature type="chain" id="PRO_5043331511" description="PEP-CTERM sorting domain-containing protein" evidence="1">
    <location>
        <begin position="26"/>
        <end position="269"/>
    </location>
</feature>
<evidence type="ECO:0000313" key="2">
    <source>
        <dbReference type="EMBL" id="MEG3435507.1"/>
    </source>
</evidence>
<gene>
    <name evidence="2" type="ORF">V0288_00095</name>
</gene>
<accession>A0AAW9QMR4</accession>
<protein>
    <recommendedName>
        <fullName evidence="4">PEP-CTERM sorting domain-containing protein</fullName>
    </recommendedName>
</protein>
<organism evidence="2 3">
    <name type="scientific">Pannus brasiliensis CCIBt3594</name>
    <dbReference type="NCBI Taxonomy" id="1427578"/>
    <lineage>
        <taxon>Bacteria</taxon>
        <taxon>Bacillati</taxon>
        <taxon>Cyanobacteriota</taxon>
        <taxon>Cyanophyceae</taxon>
        <taxon>Oscillatoriophycideae</taxon>
        <taxon>Chroococcales</taxon>
        <taxon>Microcystaceae</taxon>
        <taxon>Pannus</taxon>
    </lineage>
</organism>
<reference evidence="2 3" key="1">
    <citation type="submission" date="2024-01" db="EMBL/GenBank/DDBJ databases">
        <title>Genomic insights into the taxonomy and metabolism of the cyanobacterium Pannus brasiliensis CCIBt3594.</title>
        <authorList>
            <person name="Machado M."/>
            <person name="Botero N.B."/>
            <person name="Andreote A.P.D."/>
            <person name="Feitosa A.M.T."/>
            <person name="Popin R."/>
            <person name="Sivonen K."/>
            <person name="Fiore M.F."/>
        </authorList>
    </citation>
    <scope>NUCLEOTIDE SEQUENCE [LARGE SCALE GENOMIC DNA]</scope>
    <source>
        <strain evidence="2 3">CCIBt3594</strain>
    </source>
</reference>
<name>A0AAW9QMR4_9CHRO</name>
<feature type="signal peptide" evidence="1">
    <location>
        <begin position="1"/>
        <end position="25"/>
    </location>
</feature>
<dbReference type="AlphaFoldDB" id="A0AAW9QMR4"/>
<dbReference type="EMBL" id="JBAFSM010000001">
    <property type="protein sequence ID" value="MEG3435507.1"/>
    <property type="molecule type" value="Genomic_DNA"/>
</dbReference>
<dbReference type="RefSeq" id="WP_332862958.1">
    <property type="nucleotide sequence ID" value="NZ_JBAFSM010000001.1"/>
</dbReference>
<evidence type="ECO:0000256" key="1">
    <source>
        <dbReference type="SAM" id="SignalP"/>
    </source>
</evidence>
<sequence length="269" mass="28149">MTRATMKKALIFGLVFSSVVLGANATLGATQTIDHFTQGFTPPDALTYFDDGFTTPLPLPPQAQTGLSSVLGGARNTVFEILDPGSTIGGDITILEITSGGLDLSVNGPEGNRTSTTVTWNGGGGVSGLGANGNFSAFDRFRLNANRFALNAGGSTNVGTITLRARNSSVAPYASFSQTLGEISSATPIDFLFSSPNFSGVSFNSIYDIQLEVTSNNPGLLFTFDDLEAFSPTTPPPVPEPSLALGCLLLGGTQFAITGWKRYKNSRKN</sequence>
<dbReference type="Proteomes" id="UP001328733">
    <property type="component" value="Unassembled WGS sequence"/>
</dbReference>